<dbReference type="GO" id="GO:0051538">
    <property type="term" value="F:3 iron, 4 sulfur cluster binding"/>
    <property type="evidence" value="ECO:0007669"/>
    <property type="project" value="UniProtKB-UniRule"/>
</dbReference>
<feature type="domain" description="4Fe-4S ferredoxin-type" evidence="13">
    <location>
        <begin position="31"/>
        <end position="60"/>
    </location>
</feature>
<keyword evidence="11 12" id="KW-0003">3Fe-4S</keyword>
<keyword evidence="7" id="KW-0677">Repeat</keyword>
<dbReference type="InterPro" id="IPR050294">
    <property type="entry name" value="RnfB_subfamily"/>
</dbReference>
<dbReference type="AlphaFoldDB" id="A0A1V2I793"/>
<accession>A0A1V2I793</accession>
<comment type="caution">
    <text evidence="14">The sequence shown here is derived from an EMBL/GenBank/DDBJ whole genome shotgun (WGS) entry which is preliminary data.</text>
</comment>
<sequence length="117" mass="12504">MAYVIGEACVDVMDRSCVDDCPIDCIYTGERKLYIHPEECIDCGACARSCPVDAITWDRDLDPASPDSTHLADATAFFYQPLPGRSSPLREPGGAADLGPVGTDTALVAAIPRQEAE</sequence>
<dbReference type="PANTHER" id="PTHR42859">
    <property type="entry name" value="OXIDOREDUCTASE"/>
    <property type="match status" value="1"/>
</dbReference>
<evidence type="ECO:0000256" key="11">
    <source>
        <dbReference type="ARBA" id="ARBA00023291"/>
    </source>
</evidence>
<dbReference type="InterPro" id="IPR054830">
    <property type="entry name" value="FdxA_Actino"/>
</dbReference>
<keyword evidence="4 12" id="KW-0813">Transport</keyword>
<keyword evidence="15" id="KW-1185">Reference proteome</keyword>
<dbReference type="PROSITE" id="PS51379">
    <property type="entry name" value="4FE4S_FER_2"/>
    <property type="match status" value="1"/>
</dbReference>
<dbReference type="EMBL" id="MOMC01000053">
    <property type="protein sequence ID" value="ONH26112.1"/>
    <property type="molecule type" value="Genomic_DNA"/>
</dbReference>
<evidence type="ECO:0000256" key="9">
    <source>
        <dbReference type="ARBA" id="ARBA00023004"/>
    </source>
</evidence>
<name>A0A1V2I793_9ACTN</name>
<dbReference type="RefSeq" id="WP_076819917.1">
    <property type="nucleotide sequence ID" value="NZ_MOMC01000053.1"/>
</dbReference>
<dbReference type="SUPFAM" id="SSF54862">
    <property type="entry name" value="4Fe-4S ferredoxins"/>
    <property type="match status" value="1"/>
</dbReference>
<keyword evidence="10 12" id="KW-0411">Iron-sulfur</keyword>
<dbReference type="STRING" id="1834516.BL253_25500"/>
<evidence type="ECO:0000313" key="14">
    <source>
        <dbReference type="EMBL" id="ONH26112.1"/>
    </source>
</evidence>
<evidence type="ECO:0000256" key="2">
    <source>
        <dbReference type="ARBA" id="ARBA00003532"/>
    </source>
</evidence>
<dbReference type="OrthoDB" id="9803397at2"/>
<evidence type="ECO:0000256" key="10">
    <source>
        <dbReference type="ARBA" id="ARBA00023014"/>
    </source>
</evidence>
<dbReference type="GO" id="GO:0051539">
    <property type="term" value="F:4 iron, 4 sulfur cluster binding"/>
    <property type="evidence" value="ECO:0007669"/>
    <property type="project" value="UniProtKB-UniRule"/>
</dbReference>
<evidence type="ECO:0000256" key="12">
    <source>
        <dbReference type="RuleBase" id="RU365098"/>
    </source>
</evidence>
<evidence type="ECO:0000256" key="3">
    <source>
        <dbReference type="ARBA" id="ARBA00013529"/>
    </source>
</evidence>
<gene>
    <name evidence="14" type="ORF">BL253_25500</name>
</gene>
<dbReference type="InterPro" id="IPR017900">
    <property type="entry name" value="4Fe4S_Fe_S_CS"/>
</dbReference>
<evidence type="ECO:0000256" key="4">
    <source>
        <dbReference type="ARBA" id="ARBA00022448"/>
    </source>
</evidence>
<dbReference type="GO" id="GO:0009055">
    <property type="term" value="F:electron transfer activity"/>
    <property type="evidence" value="ECO:0007669"/>
    <property type="project" value="UniProtKB-UniRule"/>
</dbReference>
<dbReference type="Pfam" id="PF00037">
    <property type="entry name" value="Fer4"/>
    <property type="match status" value="1"/>
</dbReference>
<evidence type="ECO:0000256" key="7">
    <source>
        <dbReference type="ARBA" id="ARBA00022737"/>
    </source>
</evidence>
<dbReference type="Gene3D" id="3.30.70.20">
    <property type="match status" value="1"/>
</dbReference>
<reference evidence="15" key="1">
    <citation type="submission" date="2016-10" db="EMBL/GenBank/DDBJ databases">
        <title>Frankia sp. NRRL B-16386 Genome sequencing.</title>
        <authorList>
            <person name="Ghodhbane-Gtari F."/>
            <person name="Swanson E."/>
            <person name="Gueddou A."/>
            <person name="Hezbri K."/>
            <person name="Ktari K."/>
            <person name="Nouioui I."/>
            <person name="Morris K."/>
            <person name="Simpson S."/>
            <person name="Abebe-Akele F."/>
            <person name="Thomas K."/>
            <person name="Gtari M."/>
            <person name="Tisa L.S."/>
        </authorList>
    </citation>
    <scope>NUCLEOTIDE SEQUENCE [LARGE SCALE GENOMIC DNA]</scope>
    <source>
        <strain evidence="15">NRRL B-16386</strain>
    </source>
</reference>
<dbReference type="PROSITE" id="PS00198">
    <property type="entry name" value="4FE4S_FER_1"/>
    <property type="match status" value="1"/>
</dbReference>
<comment type="cofactor">
    <cofactor evidence="12">
        <name>[3Fe-4S] cluster</name>
        <dbReference type="ChEBI" id="CHEBI:21137"/>
    </cofactor>
    <text evidence="12">Binds 1 [3Fe-4S] cluster.</text>
</comment>
<comment type="cofactor">
    <cofactor evidence="1 12">
        <name>[4Fe-4S] cluster</name>
        <dbReference type="ChEBI" id="CHEBI:49883"/>
    </cofactor>
</comment>
<evidence type="ECO:0000256" key="8">
    <source>
        <dbReference type="ARBA" id="ARBA00022982"/>
    </source>
</evidence>
<keyword evidence="8 12" id="KW-0249">Electron transport</keyword>
<evidence type="ECO:0000259" key="13">
    <source>
        <dbReference type="PROSITE" id="PS51379"/>
    </source>
</evidence>
<dbReference type="NCBIfam" id="NF045480">
    <property type="entry name" value="FdxA_Actino"/>
    <property type="match status" value="1"/>
</dbReference>
<organism evidence="14 15">
    <name type="scientific">Pseudofrankia asymbiotica</name>
    <dbReference type="NCBI Taxonomy" id="1834516"/>
    <lineage>
        <taxon>Bacteria</taxon>
        <taxon>Bacillati</taxon>
        <taxon>Actinomycetota</taxon>
        <taxon>Actinomycetes</taxon>
        <taxon>Frankiales</taxon>
        <taxon>Frankiaceae</taxon>
        <taxon>Pseudofrankia</taxon>
    </lineage>
</organism>
<keyword evidence="5 12" id="KW-0004">4Fe-4S</keyword>
<dbReference type="GO" id="GO:0046872">
    <property type="term" value="F:metal ion binding"/>
    <property type="evidence" value="ECO:0007669"/>
    <property type="project" value="UniProtKB-UniRule"/>
</dbReference>
<protein>
    <recommendedName>
        <fullName evidence="3 12">Ferredoxin</fullName>
    </recommendedName>
</protein>
<comment type="function">
    <text evidence="2 12">Ferredoxins are iron-sulfur proteins that transfer electrons in a wide variety of metabolic reactions.</text>
</comment>
<keyword evidence="6 12" id="KW-0479">Metal-binding</keyword>
<proteinExistence type="predicted"/>
<dbReference type="Proteomes" id="UP000188929">
    <property type="component" value="Unassembled WGS sequence"/>
</dbReference>
<keyword evidence="9 12" id="KW-0408">Iron</keyword>
<dbReference type="InterPro" id="IPR000813">
    <property type="entry name" value="7Fe_ferredoxin"/>
</dbReference>
<evidence type="ECO:0000256" key="1">
    <source>
        <dbReference type="ARBA" id="ARBA00001966"/>
    </source>
</evidence>
<dbReference type="PRINTS" id="PR00354">
    <property type="entry name" value="7FE8SFRDOXIN"/>
</dbReference>
<dbReference type="PANTHER" id="PTHR42859:SF2">
    <property type="entry name" value="FERREDOXIN"/>
    <property type="match status" value="1"/>
</dbReference>
<evidence type="ECO:0000256" key="6">
    <source>
        <dbReference type="ARBA" id="ARBA00022723"/>
    </source>
</evidence>
<evidence type="ECO:0000313" key="15">
    <source>
        <dbReference type="Proteomes" id="UP000188929"/>
    </source>
</evidence>
<evidence type="ECO:0000256" key="5">
    <source>
        <dbReference type="ARBA" id="ARBA00022485"/>
    </source>
</evidence>
<dbReference type="InterPro" id="IPR017896">
    <property type="entry name" value="4Fe4S_Fe-S-bd"/>
</dbReference>